<name>A0A1D3DMS2_9ACTN</name>
<feature type="transmembrane region" description="Helical" evidence="1">
    <location>
        <begin position="279"/>
        <end position="300"/>
    </location>
</feature>
<organism evidence="2 3">
    <name type="scientific">Streptomyces thermolilacinus SPC6</name>
    <dbReference type="NCBI Taxonomy" id="1306406"/>
    <lineage>
        <taxon>Bacteria</taxon>
        <taxon>Bacillati</taxon>
        <taxon>Actinomycetota</taxon>
        <taxon>Actinomycetes</taxon>
        <taxon>Kitasatosporales</taxon>
        <taxon>Streptomycetaceae</taxon>
        <taxon>Streptomyces</taxon>
    </lineage>
</organism>
<dbReference type="InterPro" id="IPR019734">
    <property type="entry name" value="TPR_rpt"/>
</dbReference>
<sequence>MTQGRLHDLSGTQARIQGRHAEAVTHLSRAERIWRRERRDRERAASLCALGSAYLALGRNPQATSALGQALLLAETGDYPSVTALAHRELAETALREGDARRAAEHAETAFAQARRTGDHGVLVSVHATLAGAAVARGDLVEARSWADRALELAPLSAPLLRMLPHRMDAPLADMEVERAETESRRDAVRRLADRGHRAAARAVASSARKRDEERRARRDQVADLVMAALESPDDERFPPPPPPPDRTLPASAWVRLAVALLFAVAAPFLGLLPGAPPFGHPAVWAGYLTLSALGLAAAYRTPATGRDYLSVALASVWSMTGAGLGFLQPGSDADAAWALVPQLPMLAPIVAFWHFHREVWAAMWRGFARRFPTRGD</sequence>
<dbReference type="STRING" id="1306406.J116_003250"/>
<keyword evidence="1" id="KW-0812">Transmembrane</keyword>
<proteinExistence type="predicted"/>
<comment type="caution">
    <text evidence="2">The sequence shown here is derived from an EMBL/GenBank/DDBJ whole genome shotgun (WGS) entry which is preliminary data.</text>
</comment>
<gene>
    <name evidence="2" type="ORF">J116_003250</name>
</gene>
<feature type="transmembrane region" description="Helical" evidence="1">
    <location>
        <begin position="336"/>
        <end position="356"/>
    </location>
</feature>
<evidence type="ECO:0000313" key="2">
    <source>
        <dbReference type="EMBL" id="OEJ93627.1"/>
    </source>
</evidence>
<keyword evidence="3" id="KW-1185">Reference proteome</keyword>
<keyword evidence="1" id="KW-0472">Membrane</keyword>
<dbReference type="SMART" id="SM00028">
    <property type="entry name" value="TPR"/>
    <property type="match status" value="4"/>
</dbReference>
<accession>A0A1D3DMS2</accession>
<evidence type="ECO:0000256" key="1">
    <source>
        <dbReference type="SAM" id="Phobius"/>
    </source>
</evidence>
<feature type="transmembrane region" description="Helical" evidence="1">
    <location>
        <begin position="253"/>
        <end position="273"/>
    </location>
</feature>
<dbReference type="InterPro" id="IPR011990">
    <property type="entry name" value="TPR-like_helical_dom_sf"/>
</dbReference>
<protein>
    <submittedName>
        <fullName evidence="2">Uncharacterized protein</fullName>
    </submittedName>
</protein>
<dbReference type="EMBL" id="ASHX02000001">
    <property type="protein sequence ID" value="OEJ93627.1"/>
    <property type="molecule type" value="Genomic_DNA"/>
</dbReference>
<feature type="transmembrane region" description="Helical" evidence="1">
    <location>
        <begin position="312"/>
        <end position="330"/>
    </location>
</feature>
<dbReference type="RefSeq" id="WP_023590789.1">
    <property type="nucleotide sequence ID" value="NZ_ASHX02000001.1"/>
</dbReference>
<dbReference type="Pfam" id="PF13424">
    <property type="entry name" value="TPR_12"/>
    <property type="match status" value="1"/>
</dbReference>
<evidence type="ECO:0000313" key="3">
    <source>
        <dbReference type="Proteomes" id="UP000095329"/>
    </source>
</evidence>
<dbReference type="Proteomes" id="UP000095329">
    <property type="component" value="Unassembled WGS sequence"/>
</dbReference>
<dbReference type="SUPFAM" id="SSF48452">
    <property type="entry name" value="TPR-like"/>
    <property type="match status" value="1"/>
</dbReference>
<reference evidence="2 3" key="1">
    <citation type="journal article" date="2013" name="Genome Announc.">
        <title>Genome Sequence of Streptomyces violaceusniger Strain SPC6, a Halotolerant Streptomycete That Exhibits Rapid Growth and Development.</title>
        <authorList>
            <person name="Chen X."/>
            <person name="Zhang B."/>
            <person name="Zhang W."/>
            <person name="Wu X."/>
            <person name="Zhang M."/>
            <person name="Chen T."/>
            <person name="Liu G."/>
            <person name="Dyson P."/>
        </authorList>
    </citation>
    <scope>NUCLEOTIDE SEQUENCE [LARGE SCALE GENOMIC DNA]</scope>
    <source>
        <strain evidence="2 3">SPC6</strain>
    </source>
</reference>
<dbReference type="Gene3D" id="1.25.40.10">
    <property type="entry name" value="Tetratricopeptide repeat domain"/>
    <property type="match status" value="1"/>
</dbReference>
<keyword evidence="1" id="KW-1133">Transmembrane helix</keyword>
<dbReference type="AlphaFoldDB" id="A0A1D3DMS2"/>